<proteinExistence type="predicted"/>
<evidence type="ECO:0000313" key="3">
    <source>
        <dbReference type="Proteomes" id="UP000077628"/>
    </source>
</evidence>
<evidence type="ECO:0000313" key="2">
    <source>
        <dbReference type="EMBL" id="OAI13154.1"/>
    </source>
</evidence>
<dbReference type="PIRSF" id="PIRSF004923">
    <property type="entry name" value="RseC"/>
    <property type="match status" value="1"/>
</dbReference>
<dbReference type="Proteomes" id="UP000077628">
    <property type="component" value="Unassembled WGS sequence"/>
</dbReference>
<name>A0A177N6D0_9GAMM</name>
<dbReference type="OrthoDB" id="9795854at2"/>
<keyword evidence="1" id="KW-0472">Membrane</keyword>
<dbReference type="Pfam" id="PF04246">
    <property type="entry name" value="RseC_MucC"/>
    <property type="match status" value="1"/>
</dbReference>
<sequence length="148" mass="16181">MIEEQAVVTRVGLDGRPWIKSLQTSACGACLQKQSCGTATLAKVLPKREFAVDSELALQAGDRVVVAIDDSHLVLTSLLLYLLPLLLMFGGLGLAQWLIPAALIDVWLPEIALSTLLLGFWLIHRAQNLLLLQLCFRPQIIRKLAGEA</sequence>
<dbReference type="AlphaFoldDB" id="A0A177N6D0"/>
<keyword evidence="1" id="KW-0812">Transmembrane</keyword>
<dbReference type="PANTHER" id="PTHR35867:SF1">
    <property type="entry name" value="PROTEIN RSEC"/>
    <property type="match status" value="1"/>
</dbReference>
<dbReference type="EMBL" id="LUUK01000213">
    <property type="protein sequence ID" value="OAI13154.1"/>
    <property type="molecule type" value="Genomic_DNA"/>
</dbReference>
<gene>
    <name evidence="2" type="ORF">A1355_00935</name>
</gene>
<dbReference type="STRING" id="702114.A1355_00935"/>
<comment type="caution">
    <text evidence="2">The sequence shown here is derived from an EMBL/GenBank/DDBJ whole genome shotgun (WGS) entry which is preliminary data.</text>
</comment>
<reference evidence="3" key="1">
    <citation type="submission" date="2016-03" db="EMBL/GenBank/DDBJ databases">
        <authorList>
            <person name="Heylen K."/>
            <person name="De Vos P."/>
            <person name="Vekeman B."/>
        </authorList>
    </citation>
    <scope>NUCLEOTIDE SEQUENCE [LARGE SCALE GENOMIC DNA]</scope>
    <source>
        <strain evidence="3">R-45383</strain>
    </source>
</reference>
<dbReference type="InterPro" id="IPR026268">
    <property type="entry name" value="RseC"/>
</dbReference>
<keyword evidence="1" id="KW-1133">Transmembrane helix</keyword>
<protein>
    <submittedName>
        <fullName evidence="2">Sigma E positive regulator RseC/MucC</fullName>
    </submittedName>
</protein>
<accession>A0A177N6D0</accession>
<feature type="transmembrane region" description="Helical" evidence="1">
    <location>
        <begin position="111"/>
        <end position="132"/>
    </location>
</feature>
<dbReference type="InterPro" id="IPR007359">
    <property type="entry name" value="SigmaE_reg_RseC_MucC"/>
</dbReference>
<evidence type="ECO:0000256" key="1">
    <source>
        <dbReference type="SAM" id="Phobius"/>
    </source>
</evidence>
<organism evidence="2 3">
    <name type="scientific">Methylomonas koyamae</name>
    <dbReference type="NCBI Taxonomy" id="702114"/>
    <lineage>
        <taxon>Bacteria</taxon>
        <taxon>Pseudomonadati</taxon>
        <taxon>Pseudomonadota</taxon>
        <taxon>Gammaproteobacteria</taxon>
        <taxon>Methylococcales</taxon>
        <taxon>Methylococcaceae</taxon>
        <taxon>Methylomonas</taxon>
    </lineage>
</organism>
<keyword evidence="3" id="KW-1185">Reference proteome</keyword>
<feature type="transmembrane region" description="Helical" evidence="1">
    <location>
        <begin position="78"/>
        <end position="99"/>
    </location>
</feature>
<dbReference type="PANTHER" id="PTHR35867">
    <property type="entry name" value="PROTEIN RSEC"/>
    <property type="match status" value="1"/>
</dbReference>
<dbReference type="RefSeq" id="WP_064031287.1">
    <property type="nucleotide sequence ID" value="NZ_LUUK01000213.1"/>
</dbReference>